<comment type="caution">
    <text evidence="2">The sequence shown here is derived from an EMBL/GenBank/DDBJ whole genome shotgun (WGS) entry which is preliminary data.</text>
</comment>
<dbReference type="Gene3D" id="3.20.20.80">
    <property type="entry name" value="Glycosidases"/>
    <property type="match status" value="1"/>
</dbReference>
<evidence type="ECO:0000256" key="1">
    <source>
        <dbReference type="SAM" id="SignalP"/>
    </source>
</evidence>
<dbReference type="PANTHER" id="PTHR12631">
    <property type="entry name" value="ALPHA-L-IDURONIDASE"/>
    <property type="match status" value="1"/>
</dbReference>
<name>A0ABW4FP46_9PSEU</name>
<feature type="signal peptide" evidence="1">
    <location>
        <begin position="1"/>
        <end position="22"/>
    </location>
</feature>
<organism evidence="2 3">
    <name type="scientific">Pseudonocardia aurantiaca</name>
    <dbReference type="NCBI Taxonomy" id="75290"/>
    <lineage>
        <taxon>Bacteria</taxon>
        <taxon>Bacillati</taxon>
        <taxon>Actinomycetota</taxon>
        <taxon>Actinomycetes</taxon>
        <taxon>Pseudonocardiales</taxon>
        <taxon>Pseudonocardiaceae</taxon>
        <taxon>Pseudonocardia</taxon>
    </lineage>
</organism>
<feature type="chain" id="PRO_5045929549" description="Glycosyl hydrolase family 39" evidence="1">
    <location>
        <begin position="23"/>
        <end position="450"/>
    </location>
</feature>
<accession>A0ABW4FP46</accession>
<proteinExistence type="predicted"/>
<evidence type="ECO:0000313" key="2">
    <source>
        <dbReference type="EMBL" id="MFD1532368.1"/>
    </source>
</evidence>
<evidence type="ECO:0008006" key="4">
    <source>
        <dbReference type="Google" id="ProtNLM"/>
    </source>
</evidence>
<protein>
    <recommendedName>
        <fullName evidence="4">Glycosyl hydrolase family 39</fullName>
    </recommendedName>
</protein>
<dbReference type="InterPro" id="IPR051923">
    <property type="entry name" value="Glycosyl_Hydrolase_39"/>
</dbReference>
<dbReference type="InterPro" id="IPR017853">
    <property type="entry name" value="GH"/>
</dbReference>
<keyword evidence="1" id="KW-0732">Signal</keyword>
<dbReference type="PANTHER" id="PTHR12631:SF10">
    <property type="entry name" value="BETA-XYLOSIDASE-LIKE PROTEIN-RELATED"/>
    <property type="match status" value="1"/>
</dbReference>
<dbReference type="SUPFAM" id="SSF51445">
    <property type="entry name" value="(Trans)glycosidases"/>
    <property type="match status" value="1"/>
</dbReference>
<sequence>MRSPRLLVAVVAALAAALVACSGPTPDGTSSTPSAEPLPPVELAGEWIWQQQRNPLELGVTHTQKSLDPDDPGGATARGTEVLADNGGIWQNHHLMGFGTLNPEPSPGQYDWSVLDRRMQLTEETDGGTVLTLCCAPDWMKGGAPGDTDWSRLETEPEPEFFDDYARLSAVAVQRYPQIDRVLVWNELKGFYNHDENRWDHEGYTDFYNQVYTAVKAVRPDVQIGGPYVVLTSLDPGSEDSSAVSGTWGVADQRALDVVEYWLQNNVGADFLVVDGGTSTRQDTRPEQVDLGAQKFADLTAWIRERTDLPVWWAEFYPDVPESDAGQAGPNSPASAVATLAAVAAYAESGVSAALLWGPQGHGLDYAALWTDSTKPDGGMPTPLTEAWQWLVPRLASGAVEIGRSPTVPLLAFRALDGVVLVNLTGDAVAMAPGSEPLQPWTITVGSRTE</sequence>
<reference evidence="3" key="1">
    <citation type="journal article" date="2019" name="Int. J. Syst. Evol. Microbiol.">
        <title>The Global Catalogue of Microorganisms (GCM) 10K type strain sequencing project: providing services to taxonomists for standard genome sequencing and annotation.</title>
        <authorList>
            <consortium name="The Broad Institute Genomics Platform"/>
            <consortium name="The Broad Institute Genome Sequencing Center for Infectious Disease"/>
            <person name="Wu L."/>
            <person name="Ma J."/>
        </authorList>
    </citation>
    <scope>NUCLEOTIDE SEQUENCE [LARGE SCALE GENOMIC DNA]</scope>
    <source>
        <strain evidence="3">JCM 12165</strain>
    </source>
</reference>
<dbReference type="Proteomes" id="UP001597145">
    <property type="component" value="Unassembled WGS sequence"/>
</dbReference>
<gene>
    <name evidence="2" type="ORF">ACFSCY_23345</name>
</gene>
<keyword evidence="3" id="KW-1185">Reference proteome</keyword>
<dbReference type="EMBL" id="JBHUCP010000018">
    <property type="protein sequence ID" value="MFD1532368.1"/>
    <property type="molecule type" value="Genomic_DNA"/>
</dbReference>
<dbReference type="PROSITE" id="PS51257">
    <property type="entry name" value="PROKAR_LIPOPROTEIN"/>
    <property type="match status" value="1"/>
</dbReference>
<evidence type="ECO:0000313" key="3">
    <source>
        <dbReference type="Proteomes" id="UP001597145"/>
    </source>
</evidence>
<dbReference type="RefSeq" id="WP_343986690.1">
    <property type="nucleotide sequence ID" value="NZ_BAAAJG010000027.1"/>
</dbReference>